<dbReference type="HOGENOM" id="CLU_049418_0_0_9"/>
<feature type="domain" description="HEPN/Toprim N-terminal" evidence="1">
    <location>
        <begin position="4"/>
        <end position="173"/>
    </location>
</feature>
<evidence type="ECO:0000259" key="1">
    <source>
        <dbReference type="Pfam" id="PF18871"/>
    </source>
</evidence>
<dbReference type="RefSeq" id="WP_042210031.1">
    <property type="nucleotide sequence ID" value="NZ_CP009285.1"/>
</dbReference>
<dbReference type="EMBL" id="CP009285">
    <property type="protein sequence ID" value="AIQ55694.1"/>
    <property type="molecule type" value="Genomic_DNA"/>
</dbReference>
<evidence type="ECO:0000313" key="3">
    <source>
        <dbReference type="Proteomes" id="UP000029518"/>
    </source>
</evidence>
<dbReference type="Pfam" id="PF18871">
    <property type="entry name" value="HEPN_Toprim_N"/>
    <property type="match status" value="1"/>
</dbReference>
<dbReference type="KEGG" id="pbd:PBOR_00950"/>
<protein>
    <recommendedName>
        <fullName evidence="1">HEPN/Toprim N-terminal domain-containing protein</fullName>
    </recommendedName>
</protein>
<sequence>MTTFRESDKQQYNYLDEDNEMRNVAKYSNRVEIIKLRLDIMGFNLESTKKEFLLNNNEHYSIEQIGIDGEWEQVLIEGYTFDNWMTEMKWIIKSGQYSFELIKNIESNDKPVLYNMLYEQENGDSLYGFECSDIRYIFRAIIELFEDTDEFYLDYSDLVDGGYCSEEDKICELSLRSLADNYAANEKTIIITEGSSDIAIIKRSLGVLYPDVIDYYSFMDFEHSNAQGSASSLAGYVKAFIGSGLRTRVIALFDNDTAAQEAIITLNKIKVPSNIKVLTYPYLKYVEEYPTIGPHGIAFMNINGLAGSIELYLGRDILTNTGQEYPTKYMPVQWKGYSKALKKYQGEILNKEIILKTYFSFLDQLSITDEIKIDHDWDGMELIMQTIFRAFD</sequence>
<evidence type="ECO:0000313" key="2">
    <source>
        <dbReference type="EMBL" id="AIQ55694.1"/>
    </source>
</evidence>
<keyword evidence="3" id="KW-1185">Reference proteome</keyword>
<dbReference type="AlphaFoldDB" id="A0A089MGF4"/>
<dbReference type="OrthoDB" id="5141316at2"/>
<reference evidence="2" key="1">
    <citation type="submission" date="2014-08" db="EMBL/GenBank/DDBJ databases">
        <title>Comparative genomics of the Paenibacillus odorifer group.</title>
        <authorList>
            <person name="den Bakker H.C."/>
            <person name="Tsai Y.-C.Y.-C."/>
            <person name="Martin N."/>
            <person name="Korlach J."/>
            <person name="Wiedmann M."/>
        </authorList>
    </citation>
    <scope>NUCLEOTIDE SEQUENCE [LARGE SCALE GENOMIC DNA]</scope>
    <source>
        <strain evidence="2">DSM 13188</strain>
    </source>
</reference>
<name>A0A089MGF4_PAEBO</name>
<proteinExistence type="predicted"/>
<dbReference type="InterPro" id="IPR041487">
    <property type="entry name" value="HEPN/Toprim-NTD1"/>
</dbReference>
<dbReference type="Proteomes" id="UP000029518">
    <property type="component" value="Chromosome"/>
</dbReference>
<accession>A0A089MGF4</accession>
<gene>
    <name evidence="2" type="ORF">PBOR_00950</name>
</gene>
<organism evidence="2 3">
    <name type="scientific">Paenibacillus borealis</name>
    <dbReference type="NCBI Taxonomy" id="160799"/>
    <lineage>
        <taxon>Bacteria</taxon>
        <taxon>Bacillati</taxon>
        <taxon>Bacillota</taxon>
        <taxon>Bacilli</taxon>
        <taxon>Bacillales</taxon>
        <taxon>Paenibacillaceae</taxon>
        <taxon>Paenibacillus</taxon>
    </lineage>
</organism>